<proteinExistence type="predicted"/>
<protein>
    <submittedName>
        <fullName evidence="2">Hypothetical_protein</fullName>
    </submittedName>
</protein>
<sequence>MYALAHLWTPQIQRVNNCSVSNSNISGQISVSGIVGFQTQNVITIMNSLTFQTNISGAYYIGGIIGQCQSKLYLTNTQIQLVRVVSATYIGIVVGNNFGGTYSFINSTAVSNFANGVQQEECTVLKTNSWSITGC</sequence>
<evidence type="ECO:0000313" key="2">
    <source>
        <dbReference type="EMBL" id="CAL6025306.1"/>
    </source>
</evidence>
<organism evidence="1">
    <name type="scientific">Hexamita inflata</name>
    <dbReference type="NCBI Taxonomy" id="28002"/>
    <lineage>
        <taxon>Eukaryota</taxon>
        <taxon>Metamonada</taxon>
        <taxon>Diplomonadida</taxon>
        <taxon>Hexamitidae</taxon>
        <taxon>Hexamitinae</taxon>
        <taxon>Hexamita</taxon>
    </lineage>
</organism>
<name>A0AA86UCL1_9EUKA</name>
<comment type="caution">
    <text evidence="1">The sequence shown here is derived from an EMBL/GenBank/DDBJ whole genome shotgun (WGS) entry which is preliminary data.</text>
</comment>
<dbReference type="Proteomes" id="UP001642409">
    <property type="component" value="Unassembled WGS sequence"/>
</dbReference>
<keyword evidence="3" id="KW-1185">Reference proteome</keyword>
<gene>
    <name evidence="1" type="ORF">HINF_LOCUS24468</name>
    <name evidence="2" type="ORF">HINF_LOCUS30144</name>
</gene>
<reference evidence="1" key="1">
    <citation type="submission" date="2023-06" db="EMBL/GenBank/DDBJ databases">
        <authorList>
            <person name="Kurt Z."/>
        </authorList>
    </citation>
    <scope>NUCLEOTIDE SEQUENCE</scope>
</reference>
<dbReference type="EMBL" id="CAXDID020000098">
    <property type="protein sequence ID" value="CAL6025306.1"/>
    <property type="molecule type" value="Genomic_DNA"/>
</dbReference>
<accession>A0AA86UCL1</accession>
<dbReference type="AlphaFoldDB" id="A0AA86UCL1"/>
<evidence type="ECO:0000313" key="1">
    <source>
        <dbReference type="EMBL" id="CAI9936823.1"/>
    </source>
</evidence>
<evidence type="ECO:0000313" key="3">
    <source>
        <dbReference type="Proteomes" id="UP001642409"/>
    </source>
</evidence>
<dbReference type="EMBL" id="CATOUU010000642">
    <property type="protein sequence ID" value="CAI9936823.1"/>
    <property type="molecule type" value="Genomic_DNA"/>
</dbReference>
<reference evidence="2 3" key="2">
    <citation type="submission" date="2024-07" db="EMBL/GenBank/DDBJ databases">
        <authorList>
            <person name="Akdeniz Z."/>
        </authorList>
    </citation>
    <scope>NUCLEOTIDE SEQUENCE [LARGE SCALE GENOMIC DNA]</scope>
</reference>
<dbReference type="Gene3D" id="2.160.20.110">
    <property type="match status" value="1"/>
</dbReference>